<evidence type="ECO:0000313" key="9">
    <source>
        <dbReference type="Proteomes" id="UP000182725"/>
    </source>
</evidence>
<evidence type="ECO:0000256" key="2">
    <source>
        <dbReference type="ARBA" id="ARBA00007362"/>
    </source>
</evidence>
<evidence type="ECO:0000256" key="3">
    <source>
        <dbReference type="ARBA" id="ARBA00022692"/>
    </source>
</evidence>
<dbReference type="InterPro" id="IPR037185">
    <property type="entry name" value="EmrE-like"/>
</dbReference>
<comment type="similarity">
    <text evidence="2">Belongs to the EamA transporter family.</text>
</comment>
<dbReference type="InterPro" id="IPR000620">
    <property type="entry name" value="EamA_dom"/>
</dbReference>
<feature type="transmembrane region" description="Helical" evidence="6">
    <location>
        <begin position="62"/>
        <end position="79"/>
    </location>
</feature>
<dbReference type="Proteomes" id="UP000182725">
    <property type="component" value="Unassembled WGS sequence"/>
</dbReference>
<keyword evidence="3 6" id="KW-0812">Transmembrane</keyword>
<keyword evidence="4 6" id="KW-1133">Transmembrane helix</keyword>
<reference evidence="8 9" key="1">
    <citation type="submission" date="2016-10" db="EMBL/GenBank/DDBJ databases">
        <authorList>
            <person name="de Groot N.N."/>
        </authorList>
    </citation>
    <scope>NUCLEOTIDE SEQUENCE [LARGE SCALE GENOMIC DNA]</scope>
    <source>
        <strain evidence="8 9">DSM 22274</strain>
    </source>
</reference>
<evidence type="ECO:0000256" key="1">
    <source>
        <dbReference type="ARBA" id="ARBA00004141"/>
    </source>
</evidence>
<evidence type="ECO:0000313" key="8">
    <source>
        <dbReference type="EMBL" id="SEE35605.1"/>
    </source>
</evidence>
<evidence type="ECO:0000256" key="5">
    <source>
        <dbReference type="ARBA" id="ARBA00023136"/>
    </source>
</evidence>
<dbReference type="SUPFAM" id="SSF103481">
    <property type="entry name" value="Multidrug resistance efflux transporter EmrE"/>
    <property type="match status" value="1"/>
</dbReference>
<feature type="transmembrane region" description="Helical" evidence="6">
    <location>
        <begin position="211"/>
        <end position="230"/>
    </location>
</feature>
<dbReference type="GO" id="GO:0016020">
    <property type="term" value="C:membrane"/>
    <property type="evidence" value="ECO:0007669"/>
    <property type="project" value="UniProtKB-SubCell"/>
</dbReference>
<feature type="domain" description="EamA" evidence="7">
    <location>
        <begin position="150"/>
        <end position="283"/>
    </location>
</feature>
<organism evidence="8 9">
    <name type="scientific">Arthrobacter alpinus</name>
    <dbReference type="NCBI Taxonomy" id="656366"/>
    <lineage>
        <taxon>Bacteria</taxon>
        <taxon>Bacillati</taxon>
        <taxon>Actinomycetota</taxon>
        <taxon>Actinomycetes</taxon>
        <taxon>Micrococcales</taxon>
        <taxon>Micrococcaceae</taxon>
        <taxon>Arthrobacter</taxon>
    </lineage>
</organism>
<sequence length="332" mass="33488">MAIGAITVTSLLWGTTGTAATFAPDAGPLAIGAAALGIGGLLQALIAIPALKASRGQLRSNWRLVGLGAAAVAIYPLAFYSSMHLAGVALGSVVSLASAPLASGVLEWLAHRSPLSRWWLWAASLGVSGSTLLCLSKMTHDTGDAASTLAGIALGLVAGATYATYSWCAQRLMSQGINRAAAMGSIFGVGGALLLPVLFLTGAPLVANPQAFAVASYMALIPMFIGYLLFGYGLSKVSASTATTITLSEPAVAAILAVVVVEERLSTMGWIGLGIIGLALTVLAVAPANTVTRVEVGPQRVNSGAVANKPSGGNAQGVPACTQHLDHFPIDS</sequence>
<feature type="transmembrane region" description="Helical" evidence="6">
    <location>
        <begin position="267"/>
        <end position="286"/>
    </location>
</feature>
<feature type="transmembrane region" description="Helical" evidence="6">
    <location>
        <begin position="145"/>
        <end position="168"/>
    </location>
</feature>
<dbReference type="AlphaFoldDB" id="A0A1H5I5X4"/>
<keyword evidence="5 6" id="KW-0472">Membrane</keyword>
<comment type="subcellular location">
    <subcellularLocation>
        <location evidence="1">Membrane</location>
        <topology evidence="1">Multi-pass membrane protein</topology>
    </subcellularLocation>
</comment>
<dbReference type="Pfam" id="PF00892">
    <property type="entry name" value="EamA"/>
    <property type="match status" value="2"/>
</dbReference>
<feature type="transmembrane region" description="Helical" evidence="6">
    <location>
        <begin position="242"/>
        <end position="261"/>
    </location>
</feature>
<dbReference type="PANTHER" id="PTHR32322">
    <property type="entry name" value="INNER MEMBRANE TRANSPORTER"/>
    <property type="match status" value="1"/>
</dbReference>
<dbReference type="PANTHER" id="PTHR32322:SF2">
    <property type="entry name" value="EAMA DOMAIN-CONTAINING PROTEIN"/>
    <property type="match status" value="1"/>
</dbReference>
<feature type="domain" description="EamA" evidence="7">
    <location>
        <begin position="4"/>
        <end position="133"/>
    </location>
</feature>
<evidence type="ECO:0000259" key="7">
    <source>
        <dbReference type="Pfam" id="PF00892"/>
    </source>
</evidence>
<protein>
    <submittedName>
        <fullName evidence="8">Drug/metabolite transporter, DME family</fullName>
    </submittedName>
</protein>
<name>A0A1H5I5X4_9MICC</name>
<accession>A0A1H5I5X4</accession>
<dbReference type="InterPro" id="IPR050638">
    <property type="entry name" value="AA-Vitamin_Transporters"/>
</dbReference>
<proteinExistence type="inferred from homology"/>
<dbReference type="EMBL" id="FNTV01000001">
    <property type="protein sequence ID" value="SEE35605.1"/>
    <property type="molecule type" value="Genomic_DNA"/>
</dbReference>
<feature type="transmembrane region" description="Helical" evidence="6">
    <location>
        <begin position="29"/>
        <end position="50"/>
    </location>
</feature>
<gene>
    <name evidence="8" type="ORF">SAMN04489740_1211</name>
</gene>
<evidence type="ECO:0000256" key="6">
    <source>
        <dbReference type="SAM" id="Phobius"/>
    </source>
</evidence>
<evidence type="ECO:0000256" key="4">
    <source>
        <dbReference type="ARBA" id="ARBA00022989"/>
    </source>
</evidence>
<feature type="transmembrane region" description="Helical" evidence="6">
    <location>
        <begin position="180"/>
        <end position="199"/>
    </location>
</feature>